<evidence type="ECO:0000313" key="1">
    <source>
        <dbReference type="EMBL" id="GFS30318.1"/>
    </source>
</evidence>
<evidence type="ECO:0000313" key="2">
    <source>
        <dbReference type="Proteomes" id="UP000887013"/>
    </source>
</evidence>
<comment type="caution">
    <text evidence="1">The sequence shown here is derived from an EMBL/GenBank/DDBJ whole genome shotgun (WGS) entry which is preliminary data.</text>
</comment>
<protein>
    <recommendedName>
        <fullName evidence="3">DUF4817 domain-containing protein</fullName>
    </recommendedName>
</protein>
<dbReference type="EMBL" id="BMAW01041703">
    <property type="protein sequence ID" value="GFS30318.1"/>
    <property type="molecule type" value="Genomic_DNA"/>
</dbReference>
<keyword evidence="2" id="KW-1185">Reference proteome</keyword>
<evidence type="ECO:0008006" key="3">
    <source>
        <dbReference type="Google" id="ProtNLM"/>
    </source>
</evidence>
<organism evidence="1 2">
    <name type="scientific">Nephila pilipes</name>
    <name type="common">Giant wood spider</name>
    <name type="synonym">Nephila maculata</name>
    <dbReference type="NCBI Taxonomy" id="299642"/>
    <lineage>
        <taxon>Eukaryota</taxon>
        <taxon>Metazoa</taxon>
        <taxon>Ecdysozoa</taxon>
        <taxon>Arthropoda</taxon>
        <taxon>Chelicerata</taxon>
        <taxon>Arachnida</taxon>
        <taxon>Araneae</taxon>
        <taxon>Araneomorphae</taxon>
        <taxon>Entelegynae</taxon>
        <taxon>Araneoidea</taxon>
        <taxon>Nephilidae</taxon>
        <taxon>Nephila</taxon>
    </lineage>
</organism>
<name>A0A8X6JH91_NEPPI</name>
<proteinExistence type="predicted"/>
<reference evidence="1" key="1">
    <citation type="submission" date="2020-08" db="EMBL/GenBank/DDBJ databases">
        <title>Multicomponent nature underlies the extraordinary mechanical properties of spider dragline silk.</title>
        <authorList>
            <person name="Kono N."/>
            <person name="Nakamura H."/>
            <person name="Mori M."/>
            <person name="Yoshida Y."/>
            <person name="Ohtoshi R."/>
            <person name="Malay A.D."/>
            <person name="Moran D.A.P."/>
            <person name="Tomita M."/>
            <person name="Numata K."/>
            <person name="Arakawa K."/>
        </authorList>
    </citation>
    <scope>NUCLEOTIDE SEQUENCE</scope>
</reference>
<dbReference type="Proteomes" id="UP000887013">
    <property type="component" value="Unassembled WGS sequence"/>
</dbReference>
<dbReference type="AlphaFoldDB" id="A0A8X6JH91"/>
<sequence length="110" mass="13113">MAKIQEKTMYDFWVYESKSVVTVKRHFRLECSKRHVPSKDSIISGTKNLRTRKVWKIEKLLVKHRLTTEDVDRMMETFMRNLSTSTSLQLKIMLGEFCVNVSNFIHIKFN</sequence>
<accession>A0A8X6JH91</accession>
<gene>
    <name evidence="1" type="ORF">NPIL_661</name>
</gene>